<evidence type="ECO:0000313" key="2">
    <source>
        <dbReference type="EMBL" id="GEM77854.1"/>
    </source>
</evidence>
<evidence type="ECO:0000313" key="3">
    <source>
        <dbReference type="Proteomes" id="UP000321113"/>
    </source>
</evidence>
<name>A0A511QKK1_9VIBR</name>
<feature type="region of interest" description="Disordered" evidence="1">
    <location>
        <begin position="38"/>
        <end position="68"/>
    </location>
</feature>
<gene>
    <name evidence="2" type="ORF">VSU01S_00990</name>
</gene>
<protein>
    <submittedName>
        <fullName evidence="2">Uncharacterized protein</fullName>
    </submittedName>
</protein>
<proteinExistence type="predicted"/>
<reference evidence="2 3" key="1">
    <citation type="submission" date="2019-07" db="EMBL/GenBank/DDBJ databases">
        <title>Whole genome shotgun sequence of Vibrio superstes NBRC 103154.</title>
        <authorList>
            <person name="Hosoyama A."/>
            <person name="Uohara A."/>
            <person name="Ohji S."/>
            <person name="Ichikawa N."/>
        </authorList>
    </citation>
    <scope>NUCLEOTIDE SEQUENCE [LARGE SCALE GENOMIC DNA]</scope>
    <source>
        <strain evidence="2 3">NBRC 103154</strain>
    </source>
</reference>
<dbReference type="RefSeq" id="WP_119008958.1">
    <property type="nucleotide sequence ID" value="NZ_BJXK01000001.1"/>
</dbReference>
<keyword evidence="3" id="KW-1185">Reference proteome</keyword>
<dbReference type="Proteomes" id="UP000321113">
    <property type="component" value="Unassembled WGS sequence"/>
</dbReference>
<accession>A0A511QKK1</accession>
<evidence type="ECO:0000256" key="1">
    <source>
        <dbReference type="SAM" id="MobiDB-lite"/>
    </source>
</evidence>
<comment type="caution">
    <text evidence="2">The sequence shown here is derived from an EMBL/GenBank/DDBJ whole genome shotgun (WGS) entry which is preliminary data.</text>
</comment>
<dbReference type="EMBL" id="BJXK01000001">
    <property type="protein sequence ID" value="GEM77854.1"/>
    <property type="molecule type" value="Genomic_DNA"/>
</dbReference>
<dbReference type="AlphaFoldDB" id="A0A511QKK1"/>
<sequence>MREQRAKSSNTMNTDVVFFDWSNIKTFSRALTYRASKQQHNVAAKGERQRQGMNSQPHRANRQVYFVG</sequence>
<organism evidence="2 3">
    <name type="scientific">Vibrio superstes NBRC 103154</name>
    <dbReference type="NCBI Taxonomy" id="1219062"/>
    <lineage>
        <taxon>Bacteria</taxon>
        <taxon>Pseudomonadati</taxon>
        <taxon>Pseudomonadota</taxon>
        <taxon>Gammaproteobacteria</taxon>
        <taxon>Vibrionales</taxon>
        <taxon>Vibrionaceae</taxon>
        <taxon>Vibrio</taxon>
    </lineage>
</organism>